<comment type="caution">
    <text evidence="4">The sequence shown here is derived from an EMBL/GenBank/DDBJ whole genome shotgun (WGS) entry which is preliminary data.</text>
</comment>
<dbReference type="SUPFAM" id="SSF57196">
    <property type="entry name" value="EGF/Laminin"/>
    <property type="match status" value="1"/>
</dbReference>
<protein>
    <recommendedName>
        <fullName evidence="3">EGF-like domain-containing protein</fullName>
    </recommendedName>
</protein>
<reference evidence="4 5" key="1">
    <citation type="submission" date="2024-02" db="EMBL/GenBank/DDBJ databases">
        <title>Chromosome-scale genome assembly of the rough periwinkle Littorina saxatilis.</title>
        <authorList>
            <person name="De Jode A."/>
            <person name="Faria R."/>
            <person name="Formenti G."/>
            <person name="Sims Y."/>
            <person name="Smith T.P."/>
            <person name="Tracey A."/>
            <person name="Wood J.M.D."/>
            <person name="Zagrodzka Z.B."/>
            <person name="Johannesson K."/>
            <person name="Butlin R.K."/>
            <person name="Leder E.H."/>
        </authorList>
    </citation>
    <scope>NUCLEOTIDE SEQUENCE [LARGE SCALE GENOMIC DNA]</scope>
    <source>
        <strain evidence="4">Snail1</strain>
        <tissue evidence="4">Muscle</tissue>
    </source>
</reference>
<evidence type="ECO:0000313" key="5">
    <source>
        <dbReference type="Proteomes" id="UP001374579"/>
    </source>
</evidence>
<comment type="caution">
    <text evidence="1">Lacks conserved residue(s) required for the propagation of feature annotation.</text>
</comment>
<accession>A0AAN9G752</accession>
<dbReference type="InterPro" id="IPR000742">
    <property type="entry name" value="EGF"/>
</dbReference>
<sequence length="141" mass="15926">MGVTMNVKWCLCTFLAVCVLAGEAVSENIQDYICNQHFKGYDIDYAHRRCKKVEAVGCYNPFTYKTKHECLKDFRGKGNICDVASPCRHGGSCMPVTTAKRGRTYKCDCSATGFYGRRCHRRCPSHLSRRHSKQTACIQIG</sequence>
<evidence type="ECO:0000256" key="2">
    <source>
        <dbReference type="SAM" id="SignalP"/>
    </source>
</evidence>
<dbReference type="Proteomes" id="UP001374579">
    <property type="component" value="Unassembled WGS sequence"/>
</dbReference>
<feature type="domain" description="EGF-like" evidence="3">
    <location>
        <begin position="77"/>
        <end position="120"/>
    </location>
</feature>
<dbReference type="Gene3D" id="2.10.25.10">
    <property type="entry name" value="Laminin"/>
    <property type="match status" value="1"/>
</dbReference>
<feature type="signal peptide" evidence="2">
    <location>
        <begin position="1"/>
        <end position="26"/>
    </location>
</feature>
<gene>
    <name evidence="4" type="ORF">V1264_004177</name>
</gene>
<evidence type="ECO:0000259" key="3">
    <source>
        <dbReference type="PROSITE" id="PS50026"/>
    </source>
</evidence>
<dbReference type="AlphaFoldDB" id="A0AAN9G752"/>
<dbReference type="EMBL" id="JBAMIC010000013">
    <property type="protein sequence ID" value="KAK7097159.1"/>
    <property type="molecule type" value="Genomic_DNA"/>
</dbReference>
<dbReference type="PROSITE" id="PS50026">
    <property type="entry name" value="EGF_3"/>
    <property type="match status" value="1"/>
</dbReference>
<name>A0AAN9G752_9CAEN</name>
<organism evidence="4 5">
    <name type="scientific">Littorina saxatilis</name>
    <dbReference type="NCBI Taxonomy" id="31220"/>
    <lineage>
        <taxon>Eukaryota</taxon>
        <taxon>Metazoa</taxon>
        <taxon>Spiralia</taxon>
        <taxon>Lophotrochozoa</taxon>
        <taxon>Mollusca</taxon>
        <taxon>Gastropoda</taxon>
        <taxon>Caenogastropoda</taxon>
        <taxon>Littorinimorpha</taxon>
        <taxon>Littorinoidea</taxon>
        <taxon>Littorinidae</taxon>
        <taxon>Littorina</taxon>
    </lineage>
</organism>
<keyword evidence="1" id="KW-0245">EGF-like domain</keyword>
<keyword evidence="5" id="KW-1185">Reference proteome</keyword>
<proteinExistence type="predicted"/>
<feature type="chain" id="PRO_5043025914" description="EGF-like domain-containing protein" evidence="2">
    <location>
        <begin position="27"/>
        <end position="141"/>
    </location>
</feature>
<evidence type="ECO:0000313" key="4">
    <source>
        <dbReference type="EMBL" id="KAK7097159.1"/>
    </source>
</evidence>
<evidence type="ECO:0000256" key="1">
    <source>
        <dbReference type="PROSITE-ProRule" id="PRU00076"/>
    </source>
</evidence>
<keyword evidence="2" id="KW-0732">Signal</keyword>